<feature type="transmembrane region" description="Helical" evidence="5">
    <location>
        <begin position="96"/>
        <end position="114"/>
    </location>
</feature>
<keyword evidence="7" id="KW-1185">Reference proteome</keyword>
<sequence length="124" mass="14008">MDTVTTIVRILLGLIMVVFPVNALFIKAFKPKMPEKAQLVMDTLRDTGYLLHFIQGTELVIGILLLTGYFTPLALLILMPISINILLFHIFLAPPVVGPGLFIFLMNAFLMWSYRAEYLNLLNP</sequence>
<dbReference type="RefSeq" id="WP_091549493.1">
    <property type="nucleotide sequence ID" value="NZ_FONY01000074.1"/>
</dbReference>
<dbReference type="GO" id="GO:0016020">
    <property type="term" value="C:membrane"/>
    <property type="evidence" value="ECO:0007669"/>
    <property type="project" value="UniProtKB-SubCell"/>
</dbReference>
<organism evidence="6 7">
    <name type="scientific">Thermoflexibacter ruber</name>
    <dbReference type="NCBI Taxonomy" id="1003"/>
    <lineage>
        <taxon>Bacteria</taxon>
        <taxon>Pseudomonadati</taxon>
        <taxon>Bacteroidota</taxon>
        <taxon>Cytophagia</taxon>
        <taxon>Cytophagales</taxon>
        <taxon>Thermoflexibacteraceae</taxon>
        <taxon>Thermoflexibacter</taxon>
    </lineage>
</organism>
<dbReference type="AlphaFoldDB" id="A0A1I2JXY9"/>
<comment type="subcellular location">
    <subcellularLocation>
        <location evidence="1">Membrane</location>
        <topology evidence="1">Multi-pass membrane protein</topology>
    </subcellularLocation>
</comment>
<name>A0A1I2JXY9_9BACT</name>
<protein>
    <submittedName>
        <fullName evidence="6">DoxX protein</fullName>
    </submittedName>
</protein>
<dbReference type="InterPro" id="IPR032808">
    <property type="entry name" value="DoxX"/>
</dbReference>
<evidence type="ECO:0000256" key="4">
    <source>
        <dbReference type="ARBA" id="ARBA00023136"/>
    </source>
</evidence>
<dbReference type="Proteomes" id="UP000199513">
    <property type="component" value="Unassembled WGS sequence"/>
</dbReference>
<keyword evidence="4 5" id="KW-0472">Membrane</keyword>
<feature type="transmembrane region" description="Helical" evidence="5">
    <location>
        <begin position="6"/>
        <end position="26"/>
    </location>
</feature>
<evidence type="ECO:0000256" key="1">
    <source>
        <dbReference type="ARBA" id="ARBA00004141"/>
    </source>
</evidence>
<evidence type="ECO:0000313" key="7">
    <source>
        <dbReference type="Proteomes" id="UP000199513"/>
    </source>
</evidence>
<evidence type="ECO:0000256" key="2">
    <source>
        <dbReference type="ARBA" id="ARBA00022692"/>
    </source>
</evidence>
<dbReference type="EMBL" id="FONY01000074">
    <property type="protein sequence ID" value="SFF59695.1"/>
    <property type="molecule type" value="Genomic_DNA"/>
</dbReference>
<proteinExistence type="predicted"/>
<dbReference type="Pfam" id="PF07681">
    <property type="entry name" value="DoxX"/>
    <property type="match status" value="1"/>
</dbReference>
<keyword evidence="3 5" id="KW-1133">Transmembrane helix</keyword>
<evidence type="ECO:0000256" key="5">
    <source>
        <dbReference type="SAM" id="Phobius"/>
    </source>
</evidence>
<dbReference type="OrthoDB" id="8161897at2"/>
<evidence type="ECO:0000313" key="6">
    <source>
        <dbReference type="EMBL" id="SFF59695.1"/>
    </source>
</evidence>
<evidence type="ECO:0000256" key="3">
    <source>
        <dbReference type="ARBA" id="ARBA00022989"/>
    </source>
</evidence>
<accession>A0A1I2JXY9</accession>
<gene>
    <name evidence="6" type="ORF">SAMN04488541_107410</name>
</gene>
<keyword evidence="2 5" id="KW-0812">Transmembrane</keyword>
<reference evidence="6 7" key="1">
    <citation type="submission" date="2016-10" db="EMBL/GenBank/DDBJ databases">
        <authorList>
            <person name="de Groot N.N."/>
        </authorList>
    </citation>
    <scope>NUCLEOTIDE SEQUENCE [LARGE SCALE GENOMIC DNA]</scope>
    <source>
        <strain>GEY</strain>
        <strain evidence="7">DSM 9560</strain>
    </source>
</reference>
<dbReference type="STRING" id="1003.SAMN04488541_107410"/>